<protein>
    <submittedName>
        <fullName evidence="1">Uncharacterized protein</fullName>
    </submittedName>
</protein>
<name>A0A0V1GFA1_TRIPS</name>
<keyword evidence="2" id="KW-1185">Reference proteome</keyword>
<evidence type="ECO:0000313" key="2">
    <source>
        <dbReference type="Proteomes" id="UP000054805"/>
    </source>
</evidence>
<proteinExistence type="predicted"/>
<dbReference type="EMBL" id="JYDS01002773">
    <property type="protein sequence ID" value="KRY96945.1"/>
    <property type="molecule type" value="Genomic_DNA"/>
</dbReference>
<reference evidence="1 2" key="1">
    <citation type="submission" date="2015-01" db="EMBL/GenBank/DDBJ databases">
        <title>Evolution of Trichinella species and genotypes.</title>
        <authorList>
            <person name="Korhonen P.K."/>
            <person name="Edoardo P."/>
            <person name="Giuseppe L.R."/>
            <person name="Gasser R.B."/>
        </authorList>
    </citation>
    <scope>NUCLEOTIDE SEQUENCE [LARGE SCALE GENOMIC DNA]</scope>
    <source>
        <strain evidence="1">ISS588</strain>
    </source>
</reference>
<dbReference type="AlphaFoldDB" id="A0A0V1GFA1"/>
<organism evidence="1 2">
    <name type="scientific">Trichinella pseudospiralis</name>
    <name type="common">Parasitic roundworm</name>
    <dbReference type="NCBI Taxonomy" id="6337"/>
    <lineage>
        <taxon>Eukaryota</taxon>
        <taxon>Metazoa</taxon>
        <taxon>Ecdysozoa</taxon>
        <taxon>Nematoda</taxon>
        <taxon>Enoplea</taxon>
        <taxon>Dorylaimia</taxon>
        <taxon>Trichinellida</taxon>
        <taxon>Trichinellidae</taxon>
        <taxon>Trichinella</taxon>
    </lineage>
</organism>
<gene>
    <name evidence="1" type="ORF">T4B_8973</name>
</gene>
<evidence type="ECO:0000313" key="1">
    <source>
        <dbReference type="EMBL" id="KRY96945.1"/>
    </source>
</evidence>
<accession>A0A0V1GFA1</accession>
<dbReference type="Proteomes" id="UP000054805">
    <property type="component" value="Unassembled WGS sequence"/>
</dbReference>
<comment type="caution">
    <text evidence="1">The sequence shown here is derived from an EMBL/GenBank/DDBJ whole genome shotgun (WGS) entry which is preliminary data.</text>
</comment>
<sequence>MKITQQFQVVSSCLLCLPWFPARGTNKMFPVEFLPQFTNDSAEQEQPLRDCPSQRFNKPDSYHNVFIVS</sequence>